<evidence type="ECO:0000313" key="2">
    <source>
        <dbReference type="EMBL" id="NDK38451.1"/>
    </source>
</evidence>
<protein>
    <submittedName>
        <fullName evidence="2">Uncharacterized protein</fullName>
    </submittedName>
</protein>
<reference evidence="2 3" key="1">
    <citation type="submission" date="2018-07" db="EMBL/GenBank/DDBJ databases">
        <title>Whole genome Sequencing of Pseudoxanthomonas gei KCTC 32298 (T).</title>
        <authorList>
            <person name="Kumar S."/>
            <person name="Bansal K."/>
            <person name="Kaur A."/>
            <person name="Patil P."/>
            <person name="Sharma S."/>
            <person name="Patil P.B."/>
        </authorList>
    </citation>
    <scope>NUCLEOTIDE SEQUENCE [LARGE SCALE GENOMIC DNA]</scope>
    <source>
        <strain evidence="2 3">KCTC 32298</strain>
    </source>
</reference>
<dbReference type="RefSeq" id="WP_162349006.1">
    <property type="nucleotide sequence ID" value="NZ_QOVG01000003.1"/>
</dbReference>
<keyword evidence="3" id="KW-1185">Reference proteome</keyword>
<feature type="region of interest" description="Disordered" evidence="1">
    <location>
        <begin position="60"/>
        <end position="81"/>
    </location>
</feature>
<evidence type="ECO:0000256" key="1">
    <source>
        <dbReference type="SAM" id="MobiDB-lite"/>
    </source>
</evidence>
<dbReference type="EMBL" id="QOVG01000003">
    <property type="protein sequence ID" value="NDK38451.1"/>
    <property type="molecule type" value="Genomic_DNA"/>
</dbReference>
<organism evidence="2 3">
    <name type="scientific">Pseudoxanthomonas gei</name>
    <dbReference type="NCBI Taxonomy" id="1383030"/>
    <lineage>
        <taxon>Bacteria</taxon>
        <taxon>Pseudomonadati</taxon>
        <taxon>Pseudomonadota</taxon>
        <taxon>Gammaproteobacteria</taxon>
        <taxon>Lysobacterales</taxon>
        <taxon>Lysobacteraceae</taxon>
        <taxon>Pseudoxanthomonas</taxon>
    </lineage>
</organism>
<dbReference type="Proteomes" id="UP001429354">
    <property type="component" value="Unassembled WGS sequence"/>
</dbReference>
<evidence type="ECO:0000313" key="3">
    <source>
        <dbReference type="Proteomes" id="UP001429354"/>
    </source>
</evidence>
<accession>A0ABX0AAE0</accession>
<proteinExistence type="predicted"/>
<gene>
    <name evidence="2" type="ORF">DT603_06290</name>
</gene>
<name>A0ABX0AAE0_9GAMM</name>
<comment type="caution">
    <text evidence="2">The sequence shown here is derived from an EMBL/GenBank/DDBJ whole genome shotgun (WGS) entry which is preliminary data.</text>
</comment>
<sequence>MTEYCHPVQFRDRYQIVALSPEPDFDPADITGYAVLSPSGARLRHELTLEQARLWVDGLLQEENQRPAEPLPPGRAARRRP</sequence>